<evidence type="ECO:0000256" key="6">
    <source>
        <dbReference type="SAM" id="SignalP"/>
    </source>
</evidence>
<reference evidence="8 9" key="1">
    <citation type="journal article" date="2018" name="Arch. Microbiol.">
        <title>New insights into the metabolic potential of the phototrophic purple bacterium Rhodopila globiformis DSM 161(T) from its draft genome sequence and evidence for a vanadium-dependent nitrogenase.</title>
        <authorList>
            <person name="Imhoff J.F."/>
            <person name="Rahn T."/>
            <person name="Kunzel S."/>
            <person name="Neulinger S.C."/>
        </authorList>
    </citation>
    <scope>NUCLEOTIDE SEQUENCE [LARGE SCALE GENOMIC DNA]</scope>
    <source>
        <strain evidence="8 9">DSM 161</strain>
    </source>
</reference>
<evidence type="ECO:0000256" key="3">
    <source>
        <dbReference type="ARBA" id="ARBA00022723"/>
    </source>
</evidence>
<feature type="domain" description="Metallo-beta-lactamase" evidence="7">
    <location>
        <begin position="64"/>
        <end position="288"/>
    </location>
</feature>
<dbReference type="InterPro" id="IPR051013">
    <property type="entry name" value="MBL_superfamily_lactonases"/>
</dbReference>
<dbReference type="Proteomes" id="UP000239724">
    <property type="component" value="Unassembled WGS sequence"/>
</dbReference>
<evidence type="ECO:0000256" key="4">
    <source>
        <dbReference type="ARBA" id="ARBA00022801"/>
    </source>
</evidence>
<dbReference type="OrthoDB" id="9773738at2"/>
<evidence type="ECO:0000256" key="2">
    <source>
        <dbReference type="ARBA" id="ARBA00007749"/>
    </source>
</evidence>
<dbReference type="PANTHER" id="PTHR42978:SF2">
    <property type="entry name" value="102 KBASES UNSTABLE REGION: FROM 1 TO 119443"/>
    <property type="match status" value="1"/>
</dbReference>
<feature type="chain" id="PRO_5015447635" description="Metallo-beta-lactamase domain-containing protein" evidence="6">
    <location>
        <begin position="25"/>
        <end position="304"/>
    </location>
</feature>
<name>A0A2S6NKT2_RHOGL</name>
<evidence type="ECO:0000256" key="5">
    <source>
        <dbReference type="ARBA" id="ARBA00022833"/>
    </source>
</evidence>
<dbReference type="CDD" id="cd07729">
    <property type="entry name" value="AHL_lactonase_MBL-fold"/>
    <property type="match status" value="1"/>
</dbReference>
<evidence type="ECO:0000256" key="1">
    <source>
        <dbReference type="ARBA" id="ARBA00001947"/>
    </source>
</evidence>
<accession>A0A2S6NKT2</accession>
<dbReference type="PANTHER" id="PTHR42978">
    <property type="entry name" value="QUORUM-QUENCHING LACTONASE YTNP-RELATED-RELATED"/>
    <property type="match status" value="1"/>
</dbReference>
<comment type="caution">
    <text evidence="8">The sequence shown here is derived from an EMBL/GenBank/DDBJ whole genome shotgun (WGS) entry which is preliminary data.</text>
</comment>
<proteinExistence type="inferred from homology"/>
<evidence type="ECO:0000313" key="8">
    <source>
        <dbReference type="EMBL" id="PPQ35676.1"/>
    </source>
</evidence>
<evidence type="ECO:0000259" key="7">
    <source>
        <dbReference type="SMART" id="SM00849"/>
    </source>
</evidence>
<dbReference type="InterPro" id="IPR001279">
    <property type="entry name" value="Metallo-B-lactamas"/>
</dbReference>
<comment type="similarity">
    <text evidence="2">Belongs to the metallo-beta-lactamase superfamily.</text>
</comment>
<dbReference type="RefSeq" id="WP_104518092.1">
    <property type="nucleotide sequence ID" value="NZ_NHRY01000069.1"/>
</dbReference>
<keyword evidence="4" id="KW-0378">Hydrolase</keyword>
<keyword evidence="3" id="KW-0479">Metal-binding</keyword>
<dbReference type="Gene3D" id="3.60.15.10">
    <property type="entry name" value="Ribonuclease Z/Hydroxyacylglutathione hydrolase-like"/>
    <property type="match status" value="1"/>
</dbReference>
<comment type="cofactor">
    <cofactor evidence="1">
        <name>Zn(2+)</name>
        <dbReference type="ChEBI" id="CHEBI:29105"/>
    </cofactor>
</comment>
<dbReference type="SUPFAM" id="SSF56281">
    <property type="entry name" value="Metallo-hydrolase/oxidoreductase"/>
    <property type="match status" value="1"/>
</dbReference>
<dbReference type="InterPro" id="IPR036866">
    <property type="entry name" value="RibonucZ/Hydroxyglut_hydro"/>
</dbReference>
<dbReference type="AlphaFoldDB" id="A0A2S6NKT2"/>
<dbReference type="SMART" id="SM00849">
    <property type="entry name" value="Lactamase_B"/>
    <property type="match status" value="1"/>
</dbReference>
<keyword evidence="5" id="KW-0862">Zinc</keyword>
<sequence length="304" mass="33077">MKMKFKLKTLLLAAATAFSLTGLAVGAKAESPQGMKLYVFSSGWLNIEKSALQAGAAPGKIDVPVSFFLIHHPKGNVLFDCGNNDKVITDPTYWGPLAAMLENPANHSRSPDVAIDAQLEKAGYKVSDINYVILGHMHLDHAGNVAKFPGATLVYQRDEIINALWPKPGFAGPYMAGDLTPLRSKAGAIMPARQKVIELNGDLDLFGDGSILIHRSVGHTPGSQQAVVHMPKSGAFVLTSDASYLPENFEKDLLPSVSLAYDPAGIMQGYQWIKYMRDSEGAKIFMAHDAEGYKTRKHSPEYYE</sequence>
<dbReference type="EMBL" id="NHRY01000069">
    <property type="protein sequence ID" value="PPQ35676.1"/>
    <property type="molecule type" value="Genomic_DNA"/>
</dbReference>
<keyword evidence="6" id="KW-0732">Signal</keyword>
<keyword evidence="9" id="KW-1185">Reference proteome</keyword>
<dbReference type="Pfam" id="PF00753">
    <property type="entry name" value="Lactamase_B"/>
    <property type="match status" value="1"/>
</dbReference>
<dbReference type="GO" id="GO:0016787">
    <property type="term" value="F:hydrolase activity"/>
    <property type="evidence" value="ECO:0007669"/>
    <property type="project" value="UniProtKB-KW"/>
</dbReference>
<organism evidence="8 9">
    <name type="scientific">Rhodopila globiformis</name>
    <name type="common">Rhodopseudomonas globiformis</name>
    <dbReference type="NCBI Taxonomy" id="1071"/>
    <lineage>
        <taxon>Bacteria</taxon>
        <taxon>Pseudomonadati</taxon>
        <taxon>Pseudomonadota</taxon>
        <taxon>Alphaproteobacteria</taxon>
        <taxon>Acetobacterales</taxon>
        <taxon>Acetobacteraceae</taxon>
        <taxon>Rhodopila</taxon>
    </lineage>
</organism>
<protein>
    <recommendedName>
        <fullName evidence="7">Metallo-beta-lactamase domain-containing protein</fullName>
    </recommendedName>
</protein>
<evidence type="ECO:0000313" key="9">
    <source>
        <dbReference type="Proteomes" id="UP000239724"/>
    </source>
</evidence>
<feature type="signal peptide" evidence="6">
    <location>
        <begin position="1"/>
        <end position="24"/>
    </location>
</feature>
<gene>
    <name evidence="8" type="ORF">CCS01_06765</name>
</gene>
<dbReference type="GO" id="GO:0046872">
    <property type="term" value="F:metal ion binding"/>
    <property type="evidence" value="ECO:0007669"/>
    <property type="project" value="UniProtKB-KW"/>
</dbReference>